<reference evidence="1 2" key="1">
    <citation type="submission" date="2017-05" db="EMBL/GenBank/DDBJ databases">
        <title>Complete and WGS of Bordetella genogroups.</title>
        <authorList>
            <person name="Spilker T."/>
            <person name="LiPuma J."/>
        </authorList>
    </citation>
    <scope>NUCLEOTIDE SEQUENCE [LARGE SCALE GENOMIC DNA]</scope>
    <source>
        <strain evidence="1 2">AU9919</strain>
    </source>
</reference>
<dbReference type="Proteomes" id="UP000216885">
    <property type="component" value="Unassembled WGS sequence"/>
</dbReference>
<dbReference type="RefSeq" id="WP_094839015.1">
    <property type="nucleotide sequence ID" value="NZ_NEVQ01000022.1"/>
</dbReference>
<name>A0A261TPI4_9BORD</name>
<gene>
    <name evidence="1" type="ORF">CAL20_21965</name>
</gene>
<keyword evidence="2" id="KW-1185">Reference proteome</keyword>
<proteinExistence type="predicted"/>
<sequence length="185" mass="18571">MQFPSVGGSVVPGMYDIDPDFPKDVKDLGCDLVKLVADVLSVESVAHASRESLRNAGSMAQDSVLAAFGTCSTAIAVANCMTSGLFSPSALSAVANSLNVTALADRAVQSAAGIGIGAANYQAMTGRLVTAATLVSRAYQGDVPGVVLSGGKLVTSVACTGSALAQVLVAADMLYSNSGWLPIGK</sequence>
<evidence type="ECO:0000313" key="2">
    <source>
        <dbReference type="Proteomes" id="UP000216885"/>
    </source>
</evidence>
<organism evidence="1 2">
    <name type="scientific">Bordetella genomosp. 4</name>
    <dbReference type="NCBI Taxonomy" id="463044"/>
    <lineage>
        <taxon>Bacteria</taxon>
        <taxon>Pseudomonadati</taxon>
        <taxon>Pseudomonadota</taxon>
        <taxon>Betaproteobacteria</taxon>
        <taxon>Burkholderiales</taxon>
        <taxon>Alcaligenaceae</taxon>
        <taxon>Bordetella</taxon>
    </lineage>
</organism>
<comment type="caution">
    <text evidence="1">The sequence shown here is derived from an EMBL/GenBank/DDBJ whole genome shotgun (WGS) entry which is preliminary data.</text>
</comment>
<accession>A0A261TPI4</accession>
<protein>
    <submittedName>
        <fullName evidence="1">Uncharacterized protein</fullName>
    </submittedName>
</protein>
<dbReference type="EMBL" id="NEVQ01000022">
    <property type="protein sequence ID" value="OZI50523.1"/>
    <property type="molecule type" value="Genomic_DNA"/>
</dbReference>
<evidence type="ECO:0000313" key="1">
    <source>
        <dbReference type="EMBL" id="OZI50523.1"/>
    </source>
</evidence>
<dbReference type="AlphaFoldDB" id="A0A261TPI4"/>